<evidence type="ECO:0000256" key="3">
    <source>
        <dbReference type="ARBA" id="ARBA00022490"/>
    </source>
</evidence>
<evidence type="ECO:0000256" key="6">
    <source>
        <dbReference type="ARBA" id="ARBA00022683"/>
    </source>
</evidence>
<evidence type="ECO:0000256" key="4">
    <source>
        <dbReference type="ARBA" id="ARBA00022597"/>
    </source>
</evidence>
<comment type="caution">
    <text evidence="8">The sequence shown here is derived from an EMBL/GenBank/DDBJ whole genome shotgun (WGS) entry which is preliminary data.</text>
</comment>
<dbReference type="Gene3D" id="3.40.50.510">
    <property type="entry name" value="Phosphotransferase system, mannose-type IIA component"/>
    <property type="match status" value="1"/>
</dbReference>
<evidence type="ECO:0000313" key="8">
    <source>
        <dbReference type="EMBL" id="OOL83615.1"/>
    </source>
</evidence>
<dbReference type="GO" id="GO:0005737">
    <property type="term" value="C:cytoplasm"/>
    <property type="evidence" value="ECO:0007669"/>
    <property type="project" value="UniProtKB-SubCell"/>
</dbReference>
<dbReference type="SUPFAM" id="SSF53062">
    <property type="entry name" value="PTS system fructose IIA component-like"/>
    <property type="match status" value="1"/>
</dbReference>
<accession>A0A1S8IDS9</accession>
<keyword evidence="4" id="KW-0762">Sugar transport</keyword>
<dbReference type="Proteomes" id="UP000191171">
    <property type="component" value="Unassembled WGS sequence"/>
</dbReference>
<dbReference type="Pfam" id="PF03610">
    <property type="entry name" value="EIIA-man"/>
    <property type="match status" value="1"/>
</dbReference>
<evidence type="ECO:0000256" key="5">
    <source>
        <dbReference type="ARBA" id="ARBA00022679"/>
    </source>
</evidence>
<keyword evidence="6" id="KW-0598">Phosphotransferase system</keyword>
<dbReference type="PROSITE" id="PS51096">
    <property type="entry name" value="PTS_EIIA_TYPE_4"/>
    <property type="match status" value="1"/>
</dbReference>
<dbReference type="CDD" id="cd00006">
    <property type="entry name" value="PTS_IIA_man"/>
    <property type="match status" value="1"/>
</dbReference>
<dbReference type="GO" id="GO:0009401">
    <property type="term" value="P:phosphoenolpyruvate-dependent sugar phosphotransferase system"/>
    <property type="evidence" value="ECO:0007669"/>
    <property type="project" value="UniProtKB-KW"/>
</dbReference>
<keyword evidence="3" id="KW-0963">Cytoplasm</keyword>
<evidence type="ECO:0000313" key="9">
    <source>
        <dbReference type="Proteomes" id="UP000191171"/>
    </source>
</evidence>
<evidence type="ECO:0000256" key="2">
    <source>
        <dbReference type="ARBA" id="ARBA00022448"/>
    </source>
</evidence>
<dbReference type="PANTHER" id="PTHR33799">
    <property type="entry name" value="PTS PERMEASE-RELATED-RELATED"/>
    <property type="match status" value="1"/>
</dbReference>
<proteinExistence type="predicted"/>
<evidence type="ECO:0000256" key="7">
    <source>
        <dbReference type="ARBA" id="ARBA00022777"/>
    </source>
</evidence>
<gene>
    <name evidence="8" type="ORF">B1P95_02675</name>
</gene>
<comment type="subcellular location">
    <subcellularLocation>
        <location evidence="1">Cytoplasm</location>
    </subcellularLocation>
</comment>
<organism evidence="8 9">
    <name type="scientific">Enterococcus faecium</name>
    <name type="common">Streptococcus faecium</name>
    <dbReference type="NCBI Taxonomy" id="1352"/>
    <lineage>
        <taxon>Bacteria</taxon>
        <taxon>Bacillati</taxon>
        <taxon>Bacillota</taxon>
        <taxon>Bacilli</taxon>
        <taxon>Lactobacillales</taxon>
        <taxon>Enterococcaceae</taxon>
        <taxon>Enterococcus</taxon>
    </lineage>
</organism>
<dbReference type="InterPro" id="IPR004701">
    <property type="entry name" value="PTS_EIIA_man-typ"/>
</dbReference>
<dbReference type="InterPro" id="IPR033887">
    <property type="entry name" value="PTS_IIA_man"/>
</dbReference>
<reference evidence="8 9" key="1">
    <citation type="submission" date="2017-02" db="EMBL/GenBank/DDBJ databases">
        <title>Clonality and virulence of isolates of VRE in Hematopoietic Stem Cell Transplanted (HSCT) patients.</title>
        <authorList>
            <person name="Marchi A.P."/>
            <person name="Martins R.C."/>
            <person name="Marie S.K."/>
            <person name="Levin A.S."/>
            <person name="Costa S.F."/>
        </authorList>
    </citation>
    <scope>NUCLEOTIDE SEQUENCE [LARGE SCALE GENOMIC DNA]</scope>
    <source>
        <strain evidence="8 9">LIM1759</strain>
    </source>
</reference>
<protein>
    <submittedName>
        <fullName evidence="8">PTS mannose transporter subunit IIA</fullName>
    </submittedName>
</protein>
<dbReference type="InterPro" id="IPR036662">
    <property type="entry name" value="PTS_EIIA_man-typ_sf"/>
</dbReference>
<dbReference type="PANTHER" id="PTHR33799:SF1">
    <property type="entry name" value="PTS SYSTEM MANNOSE-SPECIFIC EIIAB COMPONENT-RELATED"/>
    <property type="match status" value="1"/>
</dbReference>
<dbReference type="AlphaFoldDB" id="A0A1S8IDS9"/>
<dbReference type="GO" id="GO:0016020">
    <property type="term" value="C:membrane"/>
    <property type="evidence" value="ECO:0007669"/>
    <property type="project" value="InterPro"/>
</dbReference>
<evidence type="ECO:0000256" key="1">
    <source>
        <dbReference type="ARBA" id="ARBA00004496"/>
    </source>
</evidence>
<dbReference type="InterPro" id="IPR051471">
    <property type="entry name" value="Bacterial_PTS_sugar_comp"/>
</dbReference>
<keyword evidence="5" id="KW-0808">Transferase</keyword>
<dbReference type="EMBL" id="MVGJ01000012">
    <property type="protein sequence ID" value="OOL83615.1"/>
    <property type="molecule type" value="Genomic_DNA"/>
</dbReference>
<keyword evidence="2" id="KW-0813">Transport</keyword>
<keyword evidence="7" id="KW-0418">Kinase</keyword>
<dbReference type="GO" id="GO:0016301">
    <property type="term" value="F:kinase activity"/>
    <property type="evidence" value="ECO:0007669"/>
    <property type="project" value="UniProtKB-KW"/>
</dbReference>
<name>A0A1S8IDS9_ENTFC</name>
<sequence>MKRGDEKVDREIILASHGKFASGILDSLELIYGKNHSITVFDCYTDENFDLAETVRQLFMRYKDKEIIVLTDLFGGSVNNEFLQYINRDHVYLVAGLNLPLLIELVSRLDAEVETTVLIQQVLTDSKKMIQFCNERLNQKIEEDEF</sequence>